<dbReference type="GO" id="GO:0016020">
    <property type="term" value="C:membrane"/>
    <property type="evidence" value="ECO:0007669"/>
    <property type="project" value="TreeGrafter"/>
</dbReference>
<evidence type="ECO:0000256" key="5">
    <source>
        <dbReference type="ARBA" id="ARBA00023014"/>
    </source>
</evidence>
<reference evidence="7 8" key="1">
    <citation type="journal article" date="2015" name="G3 (Bethesda)">
        <title>Insights into Ongoing Evolution of the Hexachlorocyclohexane Catabolic Pathway from Comparative Genomics of Ten Sphingomonadaceae Strains.</title>
        <authorList>
            <person name="Pearce S.L."/>
            <person name="Oakeshott J.G."/>
            <person name="Pandey G."/>
        </authorList>
    </citation>
    <scope>NUCLEOTIDE SEQUENCE [LARGE SCALE GENOMIC DNA]</scope>
    <source>
        <strain evidence="7 8">LL01</strain>
    </source>
</reference>
<keyword evidence="5" id="KW-0411">Iron-sulfur</keyword>
<dbReference type="InterPro" id="IPR006656">
    <property type="entry name" value="Mopterin_OxRdtase"/>
</dbReference>
<accession>A0A0J8ASA5</accession>
<evidence type="ECO:0000256" key="3">
    <source>
        <dbReference type="ARBA" id="ARBA00023002"/>
    </source>
</evidence>
<protein>
    <submittedName>
        <fullName evidence="7">NagC family transcriptional regulator</fullName>
    </submittedName>
</protein>
<dbReference type="Gene3D" id="3.40.228.10">
    <property type="entry name" value="Dimethylsulfoxide Reductase, domain 2"/>
    <property type="match status" value="1"/>
</dbReference>
<comment type="caution">
    <text evidence="7">The sequence shown here is derived from an EMBL/GenBank/DDBJ whole genome shotgun (WGS) entry which is preliminary data.</text>
</comment>
<dbReference type="EMBL" id="JACT01000001">
    <property type="protein sequence ID" value="KMS57240.1"/>
    <property type="molecule type" value="Genomic_DNA"/>
</dbReference>
<evidence type="ECO:0000313" key="7">
    <source>
        <dbReference type="EMBL" id="KMS57240.1"/>
    </source>
</evidence>
<feature type="domain" description="4Fe-4S Mo/W bis-MGD-type" evidence="6">
    <location>
        <begin position="1"/>
        <end position="57"/>
    </location>
</feature>
<dbReference type="RefSeq" id="WP_066600448.1">
    <property type="nucleotide sequence ID" value="NZ_KQ130434.1"/>
</dbReference>
<keyword evidence="8" id="KW-1185">Reference proteome</keyword>
<dbReference type="InterPro" id="IPR027467">
    <property type="entry name" value="MopterinOxRdtase_cofactor_BS"/>
</dbReference>
<dbReference type="PANTHER" id="PTHR43105:SF9">
    <property type="entry name" value="NADPH-FE(3+) OXIDOREDUCTASE SUBUNIT ALPHA"/>
    <property type="match status" value="1"/>
</dbReference>
<keyword evidence="4" id="KW-0408">Iron</keyword>
<sequence>MAVIRSQCGQCGVGCGIRAMVRDNRDVRIEGDRMHPANGGLLCAHGRALDQSATLDGRLLHPSVNGRLVGWDRAIAHVARRLTDIMTRYGPGSIAFHVSGGLLTEDYYVVNKMMKGFLGGAHIHTFWTGEGGLGALQRAAFGEDVMPAAVEDIERTDTLLLLGGRTGRDYPVLLDRAMAARQAHGMHMTLLTDDDAGASVDADLRLRVNPGSLDRLLTGALLHCRAVGAIDQAFIDRHVRLPLNIWRDMAQGHDIWSIARACGLPPATIRAFYEQMASTGRLVTLFGDRCGVRAAAAVLNLHLATGRIARPGATPFPLADGANGMGAREVGCFGQSLAGHRAFTPDACADVGRFWSARHLAEGPGLDGAALIDAMHDGRIKALWSIGPNAQASSWLREARAAVPLAICSVDRTDGVEDFDILLPAPTWIEKDGTSTGSDRLISRQRCLLPLPGDVRPDWWIVTKVAQAMGWRDAFHYERPADIYREHGRLTAYRNDGQWLLNLKRHAAISNPAYDELTPWRWGDVPFDGGHFPTPDGRARLLWPLDQNWAAIA</sequence>
<dbReference type="Gene3D" id="2.20.25.90">
    <property type="entry name" value="ADC-like domains"/>
    <property type="match status" value="1"/>
</dbReference>
<organism evidence="7 8">
    <name type="scientific">Sphingobium cupriresistens LL01</name>
    <dbReference type="NCBI Taxonomy" id="1420583"/>
    <lineage>
        <taxon>Bacteria</taxon>
        <taxon>Pseudomonadati</taxon>
        <taxon>Pseudomonadota</taxon>
        <taxon>Alphaproteobacteria</taxon>
        <taxon>Sphingomonadales</taxon>
        <taxon>Sphingomonadaceae</taxon>
        <taxon>Sphingobium</taxon>
    </lineage>
</organism>
<dbReference type="GO" id="GO:0016491">
    <property type="term" value="F:oxidoreductase activity"/>
    <property type="evidence" value="ECO:0007669"/>
    <property type="project" value="UniProtKB-KW"/>
</dbReference>
<dbReference type="InterPro" id="IPR006963">
    <property type="entry name" value="Mopterin_OxRdtase_4Fe-4S_dom"/>
</dbReference>
<dbReference type="Pfam" id="PF04879">
    <property type="entry name" value="Molybdop_Fe4S4"/>
    <property type="match status" value="1"/>
</dbReference>
<dbReference type="PROSITE" id="PS00551">
    <property type="entry name" value="MOLYBDOPTERIN_PROK_1"/>
    <property type="match status" value="1"/>
</dbReference>
<dbReference type="PROSITE" id="PS51669">
    <property type="entry name" value="4FE4S_MOW_BIS_MGD"/>
    <property type="match status" value="1"/>
</dbReference>
<evidence type="ECO:0000256" key="1">
    <source>
        <dbReference type="ARBA" id="ARBA00022485"/>
    </source>
</evidence>
<evidence type="ECO:0000256" key="4">
    <source>
        <dbReference type="ARBA" id="ARBA00023004"/>
    </source>
</evidence>
<dbReference type="GO" id="GO:0046872">
    <property type="term" value="F:metal ion binding"/>
    <property type="evidence" value="ECO:0007669"/>
    <property type="project" value="UniProtKB-KW"/>
</dbReference>
<dbReference type="SUPFAM" id="SSF53706">
    <property type="entry name" value="Formate dehydrogenase/DMSO reductase, domains 1-3"/>
    <property type="match status" value="1"/>
</dbReference>
<proteinExistence type="predicted"/>
<dbReference type="Proteomes" id="UP000052232">
    <property type="component" value="Unassembled WGS sequence"/>
</dbReference>
<dbReference type="Gene3D" id="3.40.50.740">
    <property type="match status" value="1"/>
</dbReference>
<dbReference type="AlphaFoldDB" id="A0A0J8ASA5"/>
<dbReference type="PANTHER" id="PTHR43105">
    <property type="entry name" value="RESPIRATORY NITRATE REDUCTASE"/>
    <property type="match status" value="1"/>
</dbReference>
<dbReference type="GO" id="GO:0051539">
    <property type="term" value="F:4 iron, 4 sulfur cluster binding"/>
    <property type="evidence" value="ECO:0007669"/>
    <property type="project" value="UniProtKB-KW"/>
</dbReference>
<name>A0A0J8ASA5_9SPHN</name>
<gene>
    <name evidence="7" type="ORF">V473_03200</name>
</gene>
<dbReference type="PATRIC" id="fig|1420583.3.peg.645"/>
<evidence type="ECO:0000313" key="8">
    <source>
        <dbReference type="Proteomes" id="UP000052232"/>
    </source>
</evidence>
<evidence type="ECO:0000256" key="2">
    <source>
        <dbReference type="ARBA" id="ARBA00022723"/>
    </source>
</evidence>
<dbReference type="InterPro" id="IPR050123">
    <property type="entry name" value="Prok_molybdopt-oxidoreductase"/>
</dbReference>
<keyword evidence="3" id="KW-0560">Oxidoreductase</keyword>
<evidence type="ECO:0000259" key="6">
    <source>
        <dbReference type="PROSITE" id="PS51669"/>
    </source>
</evidence>
<dbReference type="Pfam" id="PF00384">
    <property type="entry name" value="Molybdopterin"/>
    <property type="match status" value="1"/>
</dbReference>
<dbReference type="STRING" id="1420583.V473_03200"/>
<keyword evidence="2" id="KW-0479">Metal-binding</keyword>
<dbReference type="SMART" id="SM00926">
    <property type="entry name" value="Molybdop_Fe4S4"/>
    <property type="match status" value="1"/>
</dbReference>
<keyword evidence="1" id="KW-0004">4Fe-4S</keyword>